<gene>
    <name evidence="1" type="ORF">BG015_002121</name>
</gene>
<reference evidence="1" key="1">
    <citation type="journal article" date="2020" name="Fungal Divers.">
        <title>Resolving the Mortierellaceae phylogeny through synthesis of multi-gene phylogenetics and phylogenomics.</title>
        <authorList>
            <person name="Vandepol N."/>
            <person name="Liber J."/>
            <person name="Desiro A."/>
            <person name="Na H."/>
            <person name="Kennedy M."/>
            <person name="Barry K."/>
            <person name="Grigoriev I.V."/>
            <person name="Miller A.N."/>
            <person name="O'Donnell K."/>
            <person name="Stajich J.E."/>
            <person name="Bonito G."/>
        </authorList>
    </citation>
    <scope>NUCLEOTIDE SEQUENCE</scope>
    <source>
        <strain evidence="1">NRRL 6426</strain>
    </source>
</reference>
<keyword evidence="2" id="KW-1185">Reference proteome</keyword>
<sequence>MPPHPNPSVMERVLNLPELISAIGFNLPQEDLYACTLVNHHWHDILIPILWHTIDDKTGSWSDILRYYDDYTCHYGFDKQWLHGIFRKYGHHIHHLRAKWAAIVIAANESGVCTNLLSLKTNGVDRTMTDRQVKRNAQGPPPHIISCLNGISPMDSLILGFGSSQPAAYQPPSSFAFGTPLSSAFGILRPTFGSTFSSFGSSQTISSNFPSSPSSFSYQGFGSSAPPPSSSPPHPPAFGSTGFVFGDPAYYHVFSVPSFASSTSFSPSTSSSSSSSSSQPTAAPPGPYFITPLPISVSASAQAAVASRPTTATTTQSAFTYCTPLTSTPHMVSPPLSHFAPQSAREAAKRRRGAKQDIDFYVGIDLFRKQLLVHPQNPHSSYKLISPALAGVFSMPTYPYFARTSAIGFVAPSKQEQDWEVQQHIWLLVRDNLHTLRGLELDGGVEVKFPICKQDFFYETLGQAQYLRELEVPYDWVSIPRLLDTIPSL</sequence>
<evidence type="ECO:0000313" key="1">
    <source>
        <dbReference type="EMBL" id="KAF9139243.1"/>
    </source>
</evidence>
<accession>A0A9P5RSE3</accession>
<name>A0A9P5RSE3_9FUNG</name>
<protein>
    <recommendedName>
        <fullName evidence="3">F-box domain-containing protein</fullName>
    </recommendedName>
</protein>
<proteinExistence type="predicted"/>
<dbReference type="OrthoDB" id="2382874at2759"/>
<dbReference type="AlphaFoldDB" id="A0A9P5RSE3"/>
<evidence type="ECO:0000313" key="2">
    <source>
        <dbReference type="Proteomes" id="UP000748756"/>
    </source>
</evidence>
<organism evidence="1 2">
    <name type="scientific">Linnemannia schmuckeri</name>
    <dbReference type="NCBI Taxonomy" id="64567"/>
    <lineage>
        <taxon>Eukaryota</taxon>
        <taxon>Fungi</taxon>
        <taxon>Fungi incertae sedis</taxon>
        <taxon>Mucoromycota</taxon>
        <taxon>Mortierellomycotina</taxon>
        <taxon>Mortierellomycetes</taxon>
        <taxon>Mortierellales</taxon>
        <taxon>Mortierellaceae</taxon>
        <taxon>Linnemannia</taxon>
    </lineage>
</organism>
<dbReference type="EMBL" id="JAAAUQ010001403">
    <property type="protein sequence ID" value="KAF9139243.1"/>
    <property type="molecule type" value="Genomic_DNA"/>
</dbReference>
<comment type="caution">
    <text evidence="1">The sequence shown here is derived from an EMBL/GenBank/DDBJ whole genome shotgun (WGS) entry which is preliminary data.</text>
</comment>
<evidence type="ECO:0008006" key="3">
    <source>
        <dbReference type="Google" id="ProtNLM"/>
    </source>
</evidence>
<dbReference type="Proteomes" id="UP000748756">
    <property type="component" value="Unassembled WGS sequence"/>
</dbReference>